<evidence type="ECO:0000256" key="1">
    <source>
        <dbReference type="SAM" id="Phobius"/>
    </source>
</evidence>
<feature type="transmembrane region" description="Helical" evidence="1">
    <location>
        <begin position="6"/>
        <end position="31"/>
    </location>
</feature>
<dbReference type="EMBL" id="MLQR01000030">
    <property type="protein sequence ID" value="OIJ12650.1"/>
    <property type="molecule type" value="Genomic_DNA"/>
</dbReference>
<keyword evidence="1" id="KW-1133">Transmembrane helix</keyword>
<sequence>MFEFLFEVIITAIITAVIIVPVGFFMYYSIYYKVTNRDKIKQQVLSYLENANVAFDTTDKSYHRLIINDKNKAFEVENLPVYPSAKAIMDYMLQTEVIQRGVKYGFKYDETFFKLILGDLMMEGRVTAIRDESTDEMIGYKFLSHQI</sequence>
<protein>
    <submittedName>
        <fullName evidence="2">Uncharacterized protein</fullName>
    </submittedName>
</protein>
<comment type="caution">
    <text evidence="2">The sequence shown here is derived from an EMBL/GenBank/DDBJ whole genome shotgun (WGS) entry which is preliminary data.</text>
</comment>
<evidence type="ECO:0000313" key="3">
    <source>
        <dbReference type="Proteomes" id="UP000179524"/>
    </source>
</evidence>
<gene>
    <name evidence="2" type="ORF">BKP37_12665</name>
</gene>
<reference evidence="2 3" key="1">
    <citation type="submission" date="2016-10" db="EMBL/GenBank/DDBJ databases">
        <title>Draft genome sequences of four alkaliphilic bacteria belonging to the Anaerobacillus genus.</title>
        <authorList>
            <person name="Bassil N.M."/>
            <person name="Lloyd J.R."/>
        </authorList>
    </citation>
    <scope>NUCLEOTIDE SEQUENCE [LARGE SCALE GENOMIC DNA]</scope>
    <source>
        <strain evidence="2 3">DSM 18345</strain>
    </source>
</reference>
<evidence type="ECO:0000313" key="2">
    <source>
        <dbReference type="EMBL" id="OIJ12650.1"/>
    </source>
</evidence>
<dbReference type="AlphaFoldDB" id="A0A1S2LKD2"/>
<accession>A0A1S2LKD2</accession>
<organism evidence="2 3">
    <name type="scientific">Anaerobacillus alkalilacustris</name>
    <dbReference type="NCBI Taxonomy" id="393763"/>
    <lineage>
        <taxon>Bacteria</taxon>
        <taxon>Bacillati</taxon>
        <taxon>Bacillota</taxon>
        <taxon>Bacilli</taxon>
        <taxon>Bacillales</taxon>
        <taxon>Bacillaceae</taxon>
        <taxon>Anaerobacillus</taxon>
    </lineage>
</organism>
<keyword evidence="1" id="KW-0472">Membrane</keyword>
<dbReference type="RefSeq" id="WP_071309970.1">
    <property type="nucleotide sequence ID" value="NZ_MLQR01000030.1"/>
</dbReference>
<keyword evidence="3" id="KW-1185">Reference proteome</keyword>
<name>A0A1S2LKD2_9BACI</name>
<dbReference type="OrthoDB" id="9989931at2"/>
<dbReference type="Proteomes" id="UP000179524">
    <property type="component" value="Unassembled WGS sequence"/>
</dbReference>
<keyword evidence="1" id="KW-0812">Transmembrane</keyword>
<proteinExistence type="predicted"/>